<dbReference type="InterPro" id="IPR022898">
    <property type="entry name" value="RNase_HII"/>
</dbReference>
<keyword evidence="8 14" id="KW-0963">Cytoplasm</keyword>
<dbReference type="Proteomes" id="UP000005540">
    <property type="component" value="Unassembled WGS sequence"/>
</dbReference>
<keyword evidence="11 14" id="KW-0255">Endonuclease</keyword>
<keyword evidence="12 14" id="KW-0378">Hydrolase</keyword>
<evidence type="ECO:0000256" key="7">
    <source>
        <dbReference type="ARBA" id="ARBA00019179"/>
    </source>
</evidence>
<accession>C4FJM9</accession>
<dbReference type="SUPFAM" id="SSF53098">
    <property type="entry name" value="Ribonuclease H-like"/>
    <property type="match status" value="1"/>
</dbReference>
<dbReference type="InterPro" id="IPR024567">
    <property type="entry name" value="RNase_HII/HIII_dom"/>
</dbReference>
<evidence type="ECO:0000313" key="19">
    <source>
        <dbReference type="Proteomes" id="UP000005540"/>
    </source>
</evidence>
<dbReference type="InterPro" id="IPR001352">
    <property type="entry name" value="RNase_HII/HIII"/>
</dbReference>
<dbReference type="GO" id="GO:0006298">
    <property type="term" value="P:mismatch repair"/>
    <property type="evidence" value="ECO:0007669"/>
    <property type="project" value="TreeGrafter"/>
</dbReference>
<dbReference type="InterPro" id="IPR036397">
    <property type="entry name" value="RNaseH_sf"/>
</dbReference>
<dbReference type="GO" id="GO:0005737">
    <property type="term" value="C:cytoplasm"/>
    <property type="evidence" value="ECO:0007669"/>
    <property type="project" value="UniProtKB-SubCell"/>
</dbReference>
<evidence type="ECO:0000256" key="8">
    <source>
        <dbReference type="ARBA" id="ARBA00022490"/>
    </source>
</evidence>
<comment type="catalytic activity">
    <reaction evidence="1 14 15 16">
        <text>Endonucleolytic cleavage to 5'-phosphomonoester.</text>
        <dbReference type="EC" id="3.1.26.4"/>
    </reaction>
</comment>
<dbReference type="InterPro" id="IPR012337">
    <property type="entry name" value="RNaseH-like_sf"/>
</dbReference>
<dbReference type="PANTHER" id="PTHR10954:SF18">
    <property type="entry name" value="RIBONUCLEASE HII"/>
    <property type="match status" value="1"/>
</dbReference>
<evidence type="ECO:0000256" key="11">
    <source>
        <dbReference type="ARBA" id="ARBA00022759"/>
    </source>
</evidence>
<comment type="subcellular location">
    <subcellularLocation>
        <location evidence="4 14">Cytoplasm</location>
    </subcellularLocation>
</comment>
<dbReference type="OrthoDB" id="9803420at2"/>
<comment type="cofactor">
    <cofactor evidence="14 15">
        <name>Mn(2+)</name>
        <dbReference type="ChEBI" id="CHEBI:29035"/>
    </cofactor>
    <cofactor evidence="14 15">
        <name>Mg(2+)</name>
        <dbReference type="ChEBI" id="CHEBI:18420"/>
    </cofactor>
    <text evidence="14 15">Manganese or magnesium. Binds 1 divalent metal ion per monomer in the absence of substrate. May bind a second metal ion after substrate binding.</text>
</comment>
<feature type="binding site" evidence="14 15">
    <location>
        <position position="20"/>
    </location>
    <ligand>
        <name>a divalent metal cation</name>
        <dbReference type="ChEBI" id="CHEBI:60240"/>
    </ligand>
</feature>
<dbReference type="GO" id="GO:0030145">
    <property type="term" value="F:manganese ion binding"/>
    <property type="evidence" value="ECO:0007669"/>
    <property type="project" value="UniProtKB-UniRule"/>
</dbReference>
<comment type="caution">
    <text evidence="18">The sequence shown here is derived from an EMBL/GenBank/DDBJ whole genome shotgun (WGS) entry which is preliminary data.</text>
</comment>
<dbReference type="EC" id="3.1.26.4" evidence="6 14"/>
<name>C4FJM9_9AQUI</name>
<evidence type="ECO:0000256" key="2">
    <source>
        <dbReference type="ARBA" id="ARBA00001946"/>
    </source>
</evidence>
<protein>
    <recommendedName>
        <fullName evidence="7 14">Ribonuclease HII</fullName>
        <shortName evidence="14">RNase HII</shortName>
        <ecNumber evidence="6 14">3.1.26.4</ecNumber>
    </recommendedName>
</protein>
<dbReference type="PROSITE" id="PS51975">
    <property type="entry name" value="RNASE_H_2"/>
    <property type="match status" value="1"/>
</dbReference>
<evidence type="ECO:0000256" key="12">
    <source>
        <dbReference type="ARBA" id="ARBA00022801"/>
    </source>
</evidence>
<gene>
    <name evidence="14 18" type="primary">rnhB</name>
    <name evidence="18" type="ORF">SULYE_0778</name>
</gene>
<feature type="binding site" evidence="14 15">
    <location>
        <position position="112"/>
    </location>
    <ligand>
        <name>a divalent metal cation</name>
        <dbReference type="ChEBI" id="CHEBI:60240"/>
    </ligand>
</feature>
<feature type="binding site" evidence="14 15">
    <location>
        <position position="21"/>
    </location>
    <ligand>
        <name>a divalent metal cation</name>
        <dbReference type="ChEBI" id="CHEBI:60240"/>
    </ligand>
</feature>
<dbReference type="GO" id="GO:0004523">
    <property type="term" value="F:RNA-DNA hybrid ribonuclease activity"/>
    <property type="evidence" value="ECO:0007669"/>
    <property type="project" value="UniProtKB-UniRule"/>
</dbReference>
<comment type="similarity">
    <text evidence="5 14 16">Belongs to the RNase HII family.</text>
</comment>
<dbReference type="Gene3D" id="3.30.420.10">
    <property type="entry name" value="Ribonuclease H-like superfamily/Ribonuclease H"/>
    <property type="match status" value="1"/>
</dbReference>
<comment type="cofactor">
    <cofactor evidence="2">
        <name>Mg(2+)</name>
        <dbReference type="ChEBI" id="CHEBI:18420"/>
    </cofactor>
</comment>
<dbReference type="AlphaFoldDB" id="C4FJM9"/>
<evidence type="ECO:0000256" key="10">
    <source>
        <dbReference type="ARBA" id="ARBA00022723"/>
    </source>
</evidence>
<feature type="domain" description="RNase H type-2" evidence="17">
    <location>
        <begin position="14"/>
        <end position="197"/>
    </location>
</feature>
<keyword evidence="9 14" id="KW-0540">Nuclease</keyword>
<evidence type="ECO:0000256" key="13">
    <source>
        <dbReference type="ARBA" id="ARBA00023211"/>
    </source>
</evidence>
<comment type="function">
    <text evidence="3 14 16">Endonuclease that specifically degrades the RNA of RNA-DNA hybrids.</text>
</comment>
<sequence>MGNVEKELFSQGYEKIVGIDEAGRGPLAGPLVIASVIFPKHQKPFIHSDSKGLSEKEREYLFEKIHDYAEEINITIIENTEIDKLGISNAAKIYMENNLKSLKSKWDIALVDFVKLDESINHLPLIKGDEISHTIAAASIIAKVVRDRIMIEYKEKYPNFSFDKHKGYATKQHYQEIKKFGITPIHRRSFNLGVSDD</sequence>
<dbReference type="GO" id="GO:0003723">
    <property type="term" value="F:RNA binding"/>
    <property type="evidence" value="ECO:0007669"/>
    <property type="project" value="UniProtKB-UniRule"/>
</dbReference>
<organism evidence="18 19">
    <name type="scientific">Sulfurihydrogenibium yellowstonense SS-5</name>
    <dbReference type="NCBI Taxonomy" id="432331"/>
    <lineage>
        <taxon>Bacteria</taxon>
        <taxon>Pseudomonadati</taxon>
        <taxon>Aquificota</taxon>
        <taxon>Aquificia</taxon>
        <taxon>Aquificales</taxon>
        <taxon>Hydrogenothermaceae</taxon>
        <taxon>Sulfurihydrogenibium</taxon>
    </lineage>
</organism>
<dbReference type="GO" id="GO:0043137">
    <property type="term" value="P:DNA replication, removal of RNA primer"/>
    <property type="evidence" value="ECO:0007669"/>
    <property type="project" value="TreeGrafter"/>
</dbReference>
<dbReference type="Pfam" id="PF01351">
    <property type="entry name" value="RNase_HII"/>
    <property type="match status" value="1"/>
</dbReference>
<keyword evidence="19" id="KW-1185">Reference proteome</keyword>
<keyword evidence="13 14" id="KW-0464">Manganese</keyword>
<dbReference type="CDD" id="cd07182">
    <property type="entry name" value="RNase_HII_bacteria_HII_like"/>
    <property type="match status" value="1"/>
</dbReference>
<evidence type="ECO:0000256" key="15">
    <source>
        <dbReference type="PROSITE-ProRule" id="PRU01319"/>
    </source>
</evidence>
<dbReference type="RefSeq" id="WP_007546594.1">
    <property type="nucleotide sequence ID" value="NZ_ABZS01000060.1"/>
</dbReference>
<evidence type="ECO:0000256" key="4">
    <source>
        <dbReference type="ARBA" id="ARBA00004496"/>
    </source>
</evidence>
<dbReference type="GO" id="GO:0032299">
    <property type="term" value="C:ribonuclease H2 complex"/>
    <property type="evidence" value="ECO:0007669"/>
    <property type="project" value="TreeGrafter"/>
</dbReference>
<evidence type="ECO:0000256" key="14">
    <source>
        <dbReference type="HAMAP-Rule" id="MF_00052"/>
    </source>
</evidence>
<dbReference type="PANTHER" id="PTHR10954">
    <property type="entry name" value="RIBONUCLEASE H2 SUBUNIT A"/>
    <property type="match status" value="1"/>
</dbReference>
<keyword evidence="10 14" id="KW-0479">Metal-binding</keyword>
<evidence type="ECO:0000256" key="16">
    <source>
        <dbReference type="RuleBase" id="RU003515"/>
    </source>
</evidence>
<dbReference type="EMBL" id="ABZS01000060">
    <property type="protein sequence ID" value="EEP60721.1"/>
    <property type="molecule type" value="Genomic_DNA"/>
</dbReference>
<dbReference type="HAMAP" id="MF_00052_B">
    <property type="entry name" value="RNase_HII_B"/>
    <property type="match status" value="1"/>
</dbReference>
<evidence type="ECO:0000256" key="6">
    <source>
        <dbReference type="ARBA" id="ARBA00012180"/>
    </source>
</evidence>
<reference evidence="18 19" key="1">
    <citation type="submission" date="2009-04" db="EMBL/GenBank/DDBJ databases">
        <authorList>
            <person name="Reysenbach A.-L."/>
            <person name="Heidelberg J.F."/>
            <person name="Nelson W.C."/>
        </authorList>
    </citation>
    <scope>NUCLEOTIDE SEQUENCE [LARGE SCALE GENOMIC DNA]</scope>
    <source>
        <strain evidence="18 19">SS-5</strain>
    </source>
</reference>
<evidence type="ECO:0000256" key="5">
    <source>
        <dbReference type="ARBA" id="ARBA00007383"/>
    </source>
</evidence>
<dbReference type="NCBIfam" id="NF000595">
    <property type="entry name" value="PRK00015.1-3"/>
    <property type="match status" value="1"/>
</dbReference>
<evidence type="ECO:0000256" key="9">
    <source>
        <dbReference type="ARBA" id="ARBA00022722"/>
    </source>
</evidence>
<evidence type="ECO:0000313" key="18">
    <source>
        <dbReference type="EMBL" id="EEP60721.1"/>
    </source>
</evidence>
<proteinExistence type="inferred from homology"/>
<evidence type="ECO:0000259" key="17">
    <source>
        <dbReference type="PROSITE" id="PS51975"/>
    </source>
</evidence>
<evidence type="ECO:0000256" key="1">
    <source>
        <dbReference type="ARBA" id="ARBA00000077"/>
    </source>
</evidence>
<evidence type="ECO:0000256" key="3">
    <source>
        <dbReference type="ARBA" id="ARBA00004065"/>
    </source>
</evidence>